<comment type="caution">
    <text evidence="3">The sequence shown here is derived from an EMBL/GenBank/DDBJ whole genome shotgun (WGS) entry which is preliminary data.</text>
</comment>
<dbReference type="PANTHER" id="PTHR30069:SF29">
    <property type="entry name" value="HEMOGLOBIN AND HEMOGLOBIN-HAPTOGLOBIN-BINDING PROTEIN 1-RELATED"/>
    <property type="match status" value="1"/>
</dbReference>
<reference evidence="3" key="1">
    <citation type="submission" date="2009-10" db="EMBL/GenBank/DDBJ databases">
        <title>Diversity of trophic interactions inside an arsenic-rich microbial ecosystem.</title>
        <authorList>
            <person name="Bertin P.N."/>
            <person name="Heinrich-Salmeron A."/>
            <person name="Pelletier E."/>
            <person name="Goulhen-Chollet F."/>
            <person name="Arsene-Ploetze F."/>
            <person name="Gallien S."/>
            <person name="Calteau A."/>
            <person name="Vallenet D."/>
            <person name="Casiot C."/>
            <person name="Chane-Woon-Ming B."/>
            <person name="Giloteaux L."/>
            <person name="Barakat M."/>
            <person name="Bonnefoy V."/>
            <person name="Bruneel O."/>
            <person name="Chandler M."/>
            <person name="Cleiss J."/>
            <person name="Duran R."/>
            <person name="Elbaz-Poulichet F."/>
            <person name="Fonknechten N."/>
            <person name="Lauga B."/>
            <person name="Mornico D."/>
            <person name="Ortet P."/>
            <person name="Schaeffer C."/>
            <person name="Siguier P."/>
            <person name="Alexander Thil Smith A."/>
            <person name="Van Dorsselaer A."/>
            <person name="Weissenbach J."/>
            <person name="Medigue C."/>
            <person name="Le Paslier D."/>
        </authorList>
    </citation>
    <scope>NUCLEOTIDE SEQUENCE</scope>
</reference>
<gene>
    <name evidence="3" type="ORF">CARN6_0443</name>
</gene>
<dbReference type="Gene3D" id="2.60.40.1120">
    <property type="entry name" value="Carboxypeptidase-like, regulatory domain"/>
    <property type="match status" value="1"/>
</dbReference>
<dbReference type="InterPro" id="IPR039426">
    <property type="entry name" value="TonB-dep_rcpt-like"/>
</dbReference>
<dbReference type="PANTHER" id="PTHR30069">
    <property type="entry name" value="TONB-DEPENDENT OUTER MEMBRANE RECEPTOR"/>
    <property type="match status" value="1"/>
</dbReference>
<dbReference type="InterPro" id="IPR008969">
    <property type="entry name" value="CarboxyPept-like_regulatory"/>
</dbReference>
<evidence type="ECO:0000256" key="1">
    <source>
        <dbReference type="ARBA" id="ARBA00022729"/>
    </source>
</evidence>
<evidence type="ECO:0000313" key="3">
    <source>
        <dbReference type="EMBL" id="CBI07128.1"/>
    </source>
</evidence>
<dbReference type="SUPFAM" id="SSF56935">
    <property type="entry name" value="Porins"/>
    <property type="match status" value="1"/>
</dbReference>
<dbReference type="GO" id="GO:0044718">
    <property type="term" value="P:siderophore transmembrane transport"/>
    <property type="evidence" value="ECO:0007669"/>
    <property type="project" value="TreeGrafter"/>
</dbReference>
<organism evidence="3">
    <name type="scientific">mine drainage metagenome</name>
    <dbReference type="NCBI Taxonomy" id="410659"/>
    <lineage>
        <taxon>unclassified sequences</taxon>
        <taxon>metagenomes</taxon>
        <taxon>ecological metagenomes</taxon>
    </lineage>
</organism>
<dbReference type="InterPro" id="IPR057601">
    <property type="entry name" value="Oar-like_b-barrel"/>
</dbReference>
<keyword evidence="1" id="KW-0732">Signal</keyword>
<dbReference type="GO" id="GO:0015344">
    <property type="term" value="F:siderophore uptake transmembrane transporter activity"/>
    <property type="evidence" value="ECO:0007669"/>
    <property type="project" value="TreeGrafter"/>
</dbReference>
<sequence length="1105" mass="119793">MFHRFAWVVLFFAATAFSAHAQFTGTAQGTVTDSSGAVVNGANVTLTLIDTNEAQTFVTQKSGQYTFNSLAPGLYRVSVEAPGFKKAVIEQRITTEQTAGINVVLTVGSATAETINVSDDNGHGLNPDETRLQYTLSAREIAEYPLQNRATLGLLSTAPGATGIAEAQSNINSNTVTPAQSTNGRSNESNLYLFDFIPLNTEMGGYSDTNGTGHGPGSIPIIPTPDMLQEIALDSTTFSVENGFSSGLQVSMTTKSGSNKFHGDADYTYTGEPYAAIAPFETTQTPFRRQYVSGALGGPIWRDRTFFFGSYFNQNTATSGGGLSYFPAPEFISWAQTNYPKSMGINDGFAPNPASRATNIRTTQLGSDSGLLAPRPVDPGPACGTTGGPYPALPCDLPVQDEGAFAAPSTQSGAEYDFRIDHTMREGKDRLYASFLRFDQFANAAKIIPTLDGQLPSTGYYLAGNYTHQFTPSLLNQLSVGQTRTVFSFGPTPHSESQLLLPFQFGCFCSAQMNTVFEFTYAGHQTYARDAVSWVKGQHNMNFGFQLSYNNETSDNSIVYARPFLQSNIGIYDFLRDITNFELIYTLSAQNGKFIPQFFGAQTTRLGAYAQDSWKVTSNLVLNYGLRWDDYGNPTVYGTNAEPFSNVILGPGSTLQQQVAGAGSFSVKNPYSSARWANFNPRGSFAYTLPKSRHNLVAHGGIGLYEDDLNLNQLVNNIPTQPPTRLSLTLMNNAWGGANTAIQPVTSFGTTTVQGPPGGNPYGFQFPVITINGFNAKGAPLDPNGNPVIGSLNGVYQNLQPQKSLIYNLGFEQEMPAHLVFGLMYSGSHGYDQLVQTDVNTYAGLDSSPNNQRYNTDFSQINLFRNDGVSNYNALIATARQTVGSLTYQASYTWGHALADPTENLVDQQNIGAQYTNANYDIRNRFSLLQVYEVPAHYSSWLMNEALGGWSVSNTVVAQSGSPFTASTTTDYNQDGINYDIPLYLGTKRNFSNSDARKSALTGTSVFGNNATAFTAPPGITEGGRENTFYGPGYFDIDTGVNKKFQLPWLFGEKATLALRAEASNTLNHTNFTNPNAAYNNGGSFGLVTGAYQHRIIQIGSRLQF</sequence>
<dbReference type="AlphaFoldDB" id="E6QIR2"/>
<dbReference type="Pfam" id="PF25183">
    <property type="entry name" value="OMP_b-brl_4"/>
    <property type="match status" value="1"/>
</dbReference>
<feature type="domain" description="TonB-dependent transporter Oar-like beta-barrel" evidence="2">
    <location>
        <begin position="253"/>
        <end position="1098"/>
    </location>
</feature>
<dbReference type="SUPFAM" id="SSF49464">
    <property type="entry name" value="Carboxypeptidase regulatory domain-like"/>
    <property type="match status" value="1"/>
</dbReference>
<dbReference type="EMBL" id="CABQ01000066">
    <property type="protein sequence ID" value="CBI07128.1"/>
    <property type="molecule type" value="Genomic_DNA"/>
</dbReference>
<proteinExistence type="predicted"/>
<name>E6QIR2_9ZZZZ</name>
<dbReference type="Pfam" id="PF13620">
    <property type="entry name" value="CarboxypepD_reg"/>
    <property type="match status" value="1"/>
</dbReference>
<accession>E6QIR2</accession>
<dbReference type="GO" id="GO:0009279">
    <property type="term" value="C:cell outer membrane"/>
    <property type="evidence" value="ECO:0007669"/>
    <property type="project" value="TreeGrafter"/>
</dbReference>
<evidence type="ECO:0000259" key="2">
    <source>
        <dbReference type="Pfam" id="PF25183"/>
    </source>
</evidence>
<protein>
    <recommendedName>
        <fullName evidence="2">TonB-dependent transporter Oar-like beta-barrel domain-containing protein</fullName>
    </recommendedName>
</protein>